<dbReference type="KEGG" id="pht:BLM14_14275"/>
<dbReference type="Pfam" id="PF00126">
    <property type="entry name" value="HTH_1"/>
    <property type="match status" value="1"/>
</dbReference>
<dbReference type="OrthoDB" id="9796526at2"/>
<protein>
    <submittedName>
        <fullName evidence="3">LysR family transcriptional regulator</fullName>
    </submittedName>
</protein>
<dbReference type="SUPFAM" id="SSF46785">
    <property type="entry name" value="Winged helix' DNA-binding domain"/>
    <property type="match status" value="1"/>
</dbReference>
<dbReference type="PANTHER" id="PTHR30537:SF3">
    <property type="entry name" value="TRANSCRIPTIONAL REGULATORY PROTEIN"/>
    <property type="match status" value="1"/>
</dbReference>
<dbReference type="PROSITE" id="PS50931">
    <property type="entry name" value="HTH_LYSR"/>
    <property type="match status" value="1"/>
</dbReference>
<dbReference type="Proteomes" id="UP000232163">
    <property type="component" value="Unassembled WGS sequence"/>
</dbReference>
<comment type="similarity">
    <text evidence="1">Belongs to the LysR transcriptional regulatory family.</text>
</comment>
<comment type="caution">
    <text evidence="3">The sequence shown here is derived from an EMBL/GenBank/DDBJ whole genome shotgun (WGS) entry which is preliminary data.</text>
</comment>
<dbReference type="GO" id="GO:0043565">
    <property type="term" value="F:sequence-specific DNA binding"/>
    <property type="evidence" value="ECO:0007669"/>
    <property type="project" value="TreeGrafter"/>
</dbReference>
<name>A0A2N9VRX1_9HYPH</name>
<evidence type="ECO:0000259" key="2">
    <source>
        <dbReference type="PROSITE" id="PS50931"/>
    </source>
</evidence>
<evidence type="ECO:0000313" key="4">
    <source>
        <dbReference type="Proteomes" id="UP000232163"/>
    </source>
</evidence>
<dbReference type="Gene3D" id="1.10.10.10">
    <property type="entry name" value="Winged helix-like DNA-binding domain superfamily/Winged helix DNA-binding domain"/>
    <property type="match status" value="1"/>
</dbReference>
<dbReference type="RefSeq" id="WP_100000040.1">
    <property type="nucleotide sequence ID" value="NZ_CP017940.1"/>
</dbReference>
<dbReference type="PANTHER" id="PTHR30537">
    <property type="entry name" value="HTH-TYPE TRANSCRIPTIONAL REGULATOR"/>
    <property type="match status" value="1"/>
</dbReference>
<feature type="domain" description="HTH lysR-type" evidence="2">
    <location>
        <begin position="4"/>
        <end position="61"/>
    </location>
</feature>
<evidence type="ECO:0000256" key="1">
    <source>
        <dbReference type="ARBA" id="ARBA00009437"/>
    </source>
</evidence>
<gene>
    <name evidence="3" type="ORF">B5P45_24735</name>
</gene>
<organism evidence="3 4">
    <name type="scientific">Phyllobacterium zundukense</name>
    <dbReference type="NCBI Taxonomy" id="1867719"/>
    <lineage>
        <taxon>Bacteria</taxon>
        <taxon>Pseudomonadati</taxon>
        <taxon>Pseudomonadota</taxon>
        <taxon>Alphaproteobacteria</taxon>
        <taxon>Hyphomicrobiales</taxon>
        <taxon>Phyllobacteriaceae</taxon>
        <taxon>Phyllobacterium</taxon>
    </lineage>
</organism>
<dbReference type="SUPFAM" id="SSF53850">
    <property type="entry name" value="Periplasmic binding protein-like II"/>
    <property type="match status" value="1"/>
</dbReference>
<accession>A0A2N9VRX1</accession>
<dbReference type="InterPro" id="IPR058163">
    <property type="entry name" value="LysR-type_TF_proteobact-type"/>
</dbReference>
<dbReference type="InterPro" id="IPR000847">
    <property type="entry name" value="LysR_HTH_N"/>
</dbReference>
<dbReference type="InterPro" id="IPR036390">
    <property type="entry name" value="WH_DNA-bd_sf"/>
</dbReference>
<dbReference type="AlphaFoldDB" id="A0A2N9VRX1"/>
<dbReference type="GO" id="GO:0006351">
    <property type="term" value="P:DNA-templated transcription"/>
    <property type="evidence" value="ECO:0007669"/>
    <property type="project" value="TreeGrafter"/>
</dbReference>
<dbReference type="GO" id="GO:0003700">
    <property type="term" value="F:DNA-binding transcription factor activity"/>
    <property type="evidence" value="ECO:0007669"/>
    <property type="project" value="InterPro"/>
</dbReference>
<reference evidence="4" key="1">
    <citation type="journal article" date="2017" name="Int J Environ Stud">
        <title>Does the Miocene-Pliocene relict legume Oxytropis triphylla form nitrogen-fixing nodules with a combination of bacterial strains?</title>
        <authorList>
            <person name="Safronova V."/>
            <person name="Belimov A."/>
            <person name="Sazanova A."/>
            <person name="Kuznetsova I."/>
            <person name="Popova J."/>
            <person name="Andronov E."/>
            <person name="Verkhozina A."/>
            <person name="Tikhonovich I."/>
        </authorList>
    </citation>
    <scope>NUCLEOTIDE SEQUENCE [LARGE SCALE GENOMIC DNA]</scope>
    <source>
        <strain evidence="4">Tri-38</strain>
    </source>
</reference>
<sequence>MKNDNWDDLKFFLHVAREGGLTGASEKTGISPATIGRRVLALERQIGRNLFVRRQTGYSLTKDGQSLLSHVVEMNEVAQSIDAWNEDVYELPAVRISAGSWMSHFMATNLDQLWTPDDRFRICFKTAEIRLDLVHREADIGIRNRFPESENLAARSVGDVAYAPYCASHFNMVRDCNWVGIGADDAITPSARWLLAQKDLWVTIWANTPRMLHDLLRSGAGRGVLPCFVGDADPALLRAGDEIKDLYHRQWLVMHNDDRHRPEIRTLVERLAQLIEKQQPLFRGQRPRV</sequence>
<proteinExistence type="inferred from homology"/>
<keyword evidence="4" id="KW-1185">Reference proteome</keyword>
<evidence type="ECO:0000313" key="3">
    <source>
        <dbReference type="EMBL" id="PIO42239.1"/>
    </source>
</evidence>
<dbReference type="InterPro" id="IPR036388">
    <property type="entry name" value="WH-like_DNA-bd_sf"/>
</dbReference>
<dbReference type="EMBL" id="MZMT01000053">
    <property type="protein sequence ID" value="PIO42239.1"/>
    <property type="molecule type" value="Genomic_DNA"/>
</dbReference>